<sequence length="333" mass="37974">MFPFKSSSSEFETTDRGQYKVLDDPTEDDLGRTPLKELGHLRKRLRFYQVGFYTVLAFQALTIVYWAFLGHADSHPSATYRDLEWSGLLGEDWNGLVPNGVGQPLKPVYFGPDHPYYMPEDIFDDFDKSMAMIDKWKLMHNGSSVLVDKDAPRVKRIKPDGDVAEMEPFWPWEPRADGKQIYAIRGFHQMHCIVWDPLAIVDKKPERNMGTFADQPRPTQFVISEEFTFHYNRVNETKWTAGHVAHCINTVRDAIMCMADSQPLSFANGYKVGHATDDQAMMCRDWKALHAWVSDPSRGVRVKNAAPPGSKSDMIVPIIPYPELTEAELKGDA</sequence>
<evidence type="ECO:0000256" key="1">
    <source>
        <dbReference type="ARBA" id="ARBA00004685"/>
    </source>
</evidence>
<evidence type="ECO:0000256" key="3">
    <source>
        <dbReference type="SAM" id="MobiDB-lite"/>
    </source>
</evidence>
<dbReference type="Proteomes" id="UP001327957">
    <property type="component" value="Unassembled WGS sequence"/>
</dbReference>
<accession>A0AAV9TBT0</accession>
<name>A0AAV9TBT0_9PEZI</name>
<comment type="similarity">
    <text evidence="2">Belongs to the ustYa family.</text>
</comment>
<evidence type="ECO:0000313" key="5">
    <source>
        <dbReference type="EMBL" id="KAK6215489.1"/>
    </source>
</evidence>
<reference evidence="5 6" key="1">
    <citation type="submission" date="2023-04" db="EMBL/GenBank/DDBJ databases">
        <title>Colletotrichum tabacum stain YC1 causing leaf anthracnose on Nicotiana tabacum(L.) cv.</title>
        <authorList>
            <person name="Ji Z."/>
            <person name="Wang M."/>
            <person name="Zhang J."/>
            <person name="Wang N."/>
            <person name="Zhou Z."/>
        </authorList>
    </citation>
    <scope>NUCLEOTIDE SEQUENCE [LARGE SCALE GENOMIC DNA]</scope>
    <source>
        <strain evidence="5 6">YC1</strain>
    </source>
</reference>
<keyword evidence="4" id="KW-0472">Membrane</keyword>
<dbReference type="GO" id="GO:0043386">
    <property type="term" value="P:mycotoxin biosynthetic process"/>
    <property type="evidence" value="ECO:0007669"/>
    <property type="project" value="InterPro"/>
</dbReference>
<feature type="region of interest" description="Disordered" evidence="3">
    <location>
        <begin position="1"/>
        <end position="26"/>
    </location>
</feature>
<gene>
    <name evidence="5" type="ORF">QIS74_08508</name>
</gene>
<proteinExistence type="inferred from homology"/>
<keyword evidence="4" id="KW-0812">Transmembrane</keyword>
<dbReference type="PANTHER" id="PTHR33365">
    <property type="entry name" value="YALI0B05434P"/>
    <property type="match status" value="1"/>
</dbReference>
<dbReference type="PANTHER" id="PTHR33365:SF4">
    <property type="entry name" value="CYCLOCHLOROTINE BIOSYNTHESIS PROTEIN O"/>
    <property type="match status" value="1"/>
</dbReference>
<evidence type="ECO:0000256" key="2">
    <source>
        <dbReference type="ARBA" id="ARBA00035112"/>
    </source>
</evidence>
<dbReference type="Pfam" id="PF11807">
    <property type="entry name" value="UstYa"/>
    <property type="match status" value="1"/>
</dbReference>
<protein>
    <submittedName>
        <fullName evidence="5">Uncharacterized protein</fullName>
    </submittedName>
</protein>
<evidence type="ECO:0000256" key="4">
    <source>
        <dbReference type="SAM" id="Phobius"/>
    </source>
</evidence>
<keyword evidence="4" id="KW-1133">Transmembrane helix</keyword>
<feature type="compositionally biased region" description="Basic and acidic residues" evidence="3">
    <location>
        <begin position="13"/>
        <end position="26"/>
    </location>
</feature>
<comment type="caution">
    <text evidence="5">The sequence shown here is derived from an EMBL/GenBank/DDBJ whole genome shotgun (WGS) entry which is preliminary data.</text>
</comment>
<evidence type="ECO:0000313" key="6">
    <source>
        <dbReference type="Proteomes" id="UP001327957"/>
    </source>
</evidence>
<dbReference type="EMBL" id="JASAOK010000043">
    <property type="protein sequence ID" value="KAK6215489.1"/>
    <property type="molecule type" value="Genomic_DNA"/>
</dbReference>
<dbReference type="AlphaFoldDB" id="A0AAV9TBT0"/>
<feature type="transmembrane region" description="Helical" evidence="4">
    <location>
        <begin position="50"/>
        <end position="68"/>
    </location>
</feature>
<keyword evidence="6" id="KW-1185">Reference proteome</keyword>
<comment type="pathway">
    <text evidence="1">Mycotoxin biosynthesis.</text>
</comment>
<dbReference type="InterPro" id="IPR021765">
    <property type="entry name" value="UstYa-like"/>
</dbReference>
<organism evidence="5 6">
    <name type="scientific">Colletotrichum tabaci</name>
    <dbReference type="NCBI Taxonomy" id="1209068"/>
    <lineage>
        <taxon>Eukaryota</taxon>
        <taxon>Fungi</taxon>
        <taxon>Dikarya</taxon>
        <taxon>Ascomycota</taxon>
        <taxon>Pezizomycotina</taxon>
        <taxon>Sordariomycetes</taxon>
        <taxon>Hypocreomycetidae</taxon>
        <taxon>Glomerellales</taxon>
        <taxon>Glomerellaceae</taxon>
        <taxon>Colletotrichum</taxon>
        <taxon>Colletotrichum destructivum species complex</taxon>
    </lineage>
</organism>
<feature type="compositionally biased region" description="Polar residues" evidence="3">
    <location>
        <begin position="1"/>
        <end position="11"/>
    </location>
</feature>